<protein>
    <submittedName>
        <fullName evidence="1">Region of a membrane-bound protein predicted to be embedded in the membrane</fullName>
    </submittedName>
</protein>
<accession>A0A1D3KZV7</accession>
<dbReference type="EMBL" id="LT607756">
    <property type="protein sequence ID" value="SCG84941.1"/>
    <property type="molecule type" value="Genomic_DNA"/>
</dbReference>
<reference evidence="1 2" key="1">
    <citation type="submission" date="2016-08" db="EMBL/GenBank/DDBJ databases">
        <authorList>
            <person name="Seilhamer J.J."/>
        </authorList>
    </citation>
    <scope>NUCLEOTIDE SEQUENCE [LARGE SCALE GENOMIC DNA]</scope>
    <source>
        <strain evidence="1">Buetzberg</strain>
    </source>
</reference>
<keyword evidence="2" id="KW-1185">Reference proteome</keyword>
<gene>
    <name evidence="1" type="ORF">MCBB_0360</name>
</gene>
<sequence>MKVKYLGLFATFLVLAIAVQPIYAGDYPDWTPTGINVTDQYGHCQSQFNFPCNTDEMFNVTLWYEVNLWDEGIKKEGTAWQDLDLDIYKVITNESDANGLDISLYYHDHKSTNWNGIVTTPKIQFEPGDYIFIIKYEGSRRLLQDSCMTKVKIHVS</sequence>
<dbReference type="STRING" id="118062.MCBB_0360"/>
<proteinExistence type="predicted"/>
<dbReference type="GeneID" id="30411222"/>
<dbReference type="AlphaFoldDB" id="A0A1D3KZV7"/>
<name>A0A1D3KZV7_9EURY</name>
<evidence type="ECO:0000313" key="1">
    <source>
        <dbReference type="EMBL" id="SCG84941.1"/>
    </source>
</evidence>
<dbReference type="RefSeq" id="WP_071906017.1">
    <property type="nucleotide sequence ID" value="NZ_LT607756.1"/>
</dbReference>
<dbReference type="KEGG" id="mcub:MCBB_0360"/>
<organism evidence="1 2">
    <name type="scientific">Methanobacterium congolense</name>
    <dbReference type="NCBI Taxonomy" id="118062"/>
    <lineage>
        <taxon>Archaea</taxon>
        <taxon>Methanobacteriati</taxon>
        <taxon>Methanobacteriota</taxon>
        <taxon>Methanomada group</taxon>
        <taxon>Methanobacteria</taxon>
        <taxon>Methanobacteriales</taxon>
        <taxon>Methanobacteriaceae</taxon>
        <taxon>Methanobacterium</taxon>
    </lineage>
</organism>
<dbReference type="Proteomes" id="UP000094707">
    <property type="component" value="Chromosome I"/>
</dbReference>
<evidence type="ECO:0000313" key="2">
    <source>
        <dbReference type="Proteomes" id="UP000094707"/>
    </source>
</evidence>